<feature type="domain" description="Hydantoinase/oxoprolinase N-terminal" evidence="2">
    <location>
        <begin position="280"/>
        <end position="438"/>
    </location>
</feature>
<evidence type="ECO:0000259" key="3">
    <source>
        <dbReference type="Pfam" id="PF07796"/>
    </source>
</evidence>
<dbReference type="Proteomes" id="UP000000442">
    <property type="component" value="Chromosome"/>
</dbReference>
<accession>C0QH44</accession>
<dbReference type="eggNOG" id="COG0145">
    <property type="taxonomic scope" value="Bacteria"/>
</dbReference>
<evidence type="ECO:0000259" key="1">
    <source>
        <dbReference type="Pfam" id="PF01968"/>
    </source>
</evidence>
<dbReference type="GO" id="GO:0017168">
    <property type="term" value="F:5-oxoprolinase (ATP-hydrolyzing) activity"/>
    <property type="evidence" value="ECO:0007669"/>
    <property type="project" value="TreeGrafter"/>
</dbReference>
<dbReference type="GO" id="GO:0006749">
    <property type="term" value="P:glutathione metabolic process"/>
    <property type="evidence" value="ECO:0007669"/>
    <property type="project" value="TreeGrafter"/>
</dbReference>
<dbReference type="Pfam" id="PF01968">
    <property type="entry name" value="Hydantoinase_A"/>
    <property type="match status" value="1"/>
</dbReference>
<dbReference type="HOGENOM" id="CLU_014140_1_0_7"/>
<dbReference type="SUPFAM" id="SSF53067">
    <property type="entry name" value="Actin-like ATPase domain"/>
    <property type="match status" value="1"/>
</dbReference>
<dbReference type="RefSeq" id="WP_015904457.1">
    <property type="nucleotide sequence ID" value="NC_012108.1"/>
</dbReference>
<dbReference type="InterPro" id="IPR043129">
    <property type="entry name" value="ATPase_NBD"/>
</dbReference>
<dbReference type="InterPro" id="IPR045079">
    <property type="entry name" value="Oxoprolinase-like"/>
</dbReference>
<dbReference type="EMBL" id="CP001087">
    <property type="protein sequence ID" value="ACN15693.1"/>
    <property type="molecule type" value="Genomic_DNA"/>
</dbReference>
<dbReference type="PANTHER" id="PTHR11365:SF2">
    <property type="entry name" value="5-OXOPROLINASE"/>
    <property type="match status" value="1"/>
</dbReference>
<dbReference type="InterPro" id="IPR012437">
    <property type="entry name" value="DUF1638"/>
</dbReference>
<dbReference type="STRING" id="177437.HRM2_25990"/>
<evidence type="ECO:0000313" key="5">
    <source>
        <dbReference type="Proteomes" id="UP000000442"/>
    </source>
</evidence>
<evidence type="ECO:0000259" key="2">
    <source>
        <dbReference type="Pfam" id="PF05378"/>
    </source>
</evidence>
<evidence type="ECO:0000313" key="4">
    <source>
        <dbReference type="EMBL" id="ACN15693.1"/>
    </source>
</evidence>
<dbReference type="Pfam" id="PF07796">
    <property type="entry name" value="DUF1638"/>
    <property type="match status" value="1"/>
</dbReference>
<gene>
    <name evidence="4" type="ordered locus">HRM2_25990</name>
</gene>
<dbReference type="AlphaFoldDB" id="C0QH44"/>
<name>C0QH44_DESAH</name>
<reference evidence="4 5" key="1">
    <citation type="journal article" date="2009" name="Environ. Microbiol.">
        <title>Genome sequence of Desulfobacterium autotrophicum HRM2, a marine sulfate reducer oxidizing organic carbon completely to carbon dioxide.</title>
        <authorList>
            <person name="Strittmatter A.W."/>
            <person name="Liesegang H."/>
            <person name="Rabus R."/>
            <person name="Decker I."/>
            <person name="Amann J."/>
            <person name="Andres S."/>
            <person name="Henne A."/>
            <person name="Fricke W.F."/>
            <person name="Martinez-Arias R."/>
            <person name="Bartels D."/>
            <person name="Goesmann A."/>
            <person name="Krause L."/>
            <person name="Puehler A."/>
            <person name="Klenk H.P."/>
            <person name="Richter M."/>
            <person name="Schuler M."/>
            <person name="Gloeckner F.O."/>
            <person name="Meyerdierks A."/>
            <person name="Gottschalk G."/>
            <person name="Amann R."/>
        </authorList>
    </citation>
    <scope>NUCLEOTIDE SEQUENCE [LARGE SCALE GENOMIC DNA]</scope>
    <source>
        <strain evidence="5">ATCC 43914 / DSM 3382 / HRM2</strain>
    </source>
</reference>
<feature type="domain" description="Hydantoinase A/oxoprolinase" evidence="1">
    <location>
        <begin position="458"/>
        <end position="602"/>
    </location>
</feature>
<dbReference type="InterPro" id="IPR008040">
    <property type="entry name" value="Hydant_A_N"/>
</dbReference>
<protein>
    <submittedName>
        <fullName evidence="4">Hydantoinase/oxoprolinase fusion protein (Hydantoin converting enzyme)</fullName>
    </submittedName>
</protein>
<proteinExistence type="predicted"/>
<organism evidence="4 5">
    <name type="scientific">Desulforapulum autotrophicum (strain ATCC 43914 / DSM 3382 / VKM B-1955 / HRM2)</name>
    <name type="common">Desulfobacterium autotrophicum</name>
    <dbReference type="NCBI Taxonomy" id="177437"/>
    <lineage>
        <taxon>Bacteria</taxon>
        <taxon>Pseudomonadati</taxon>
        <taxon>Thermodesulfobacteriota</taxon>
        <taxon>Desulfobacteria</taxon>
        <taxon>Desulfobacterales</taxon>
        <taxon>Desulfobacteraceae</taxon>
        <taxon>Desulforapulum</taxon>
    </lineage>
</organism>
<dbReference type="Pfam" id="PF05378">
    <property type="entry name" value="Hydant_A_N"/>
    <property type="match status" value="1"/>
</dbReference>
<dbReference type="KEGG" id="dat:HRM2_25990"/>
<keyword evidence="5" id="KW-1185">Reference proteome</keyword>
<dbReference type="OrthoDB" id="9759608at2"/>
<sequence>MEDKKTIHIIGCGVLAPDIKHIAQKEGLNVKMNFLPGGLHNSPDELRRRLQEAIEQSASDPLCSRIVVGYGVCGMGSVGIRAPRVPLVFARVHDCIALFMGSDRAYKREFEKYPGTFYISAGWYKEKEVPKEKKSEKIWVGTESMGCQDLKDQYGEEGGGKIIDFFSSWHHNYKRAAFIDTGVGTSEKSAEYAWEMAEKYNWKYERIQGDLSLMTRLLTQETSDGEIVIVPPGHVTIFSAQANGLDFAPDSDSTLSGGGEPRHLVYDEENNHGLSIHYGLGIDAGGTYTDVSVYDFNDKKIVDKNKALTTKWDFSIGIDEVLSGIDPDVLSKVELVSVSTTLATNAIVEGEGQKTGLILMVSGGHVSDELISHTPRCNVKGQINISGNEVEPVDEDEIRNAVRHMLEKEGVTAFAVSGFAGAINPDHELAVKRIINEETGLVACCGHELSDLLNFVVRAQTAVLNARIIPRMIKFFRELGDVLKKRGIHAPMMVVKGDGTLMSAAMAKERPVETILSGPAASVAGARLLTGLEEAMVVDMGGTTTDTADICEGLVDVCESGANVGGFVTHVKALDMRTVGLGGDSLIRWNQNEFVIGPRRVGPIVWAHAAHPQGVKPALQYMESHRLSMLSQTLLVAMEGKISFVPTPQEQKVYDLLRKRPHTPEELLPHLKILAVQFLPLERLEESGLVQRCGLTPTDLLHVKGEFTKWDAEPAHFMVNIMSFFSKKPKKELIDTLLNQMEIDLALELLKKQMARDFAMDEMENTPVFKQLMEQIVNPGNSRYAISARFNHPIIGIGAPVHYFLPQAGKRVNAQVIIPEDADVANAVGAITSHIMIKRKLSIKTNSFGRFVVEGVAGNKQFISIGQAETWAVEYLKDHVQELGRCAGTSCKTVAMDIEDQVVNTSGGIPLFLGRTIVATLSGRPDMVL</sequence>
<dbReference type="GO" id="GO:0005829">
    <property type="term" value="C:cytosol"/>
    <property type="evidence" value="ECO:0007669"/>
    <property type="project" value="TreeGrafter"/>
</dbReference>
<feature type="domain" description="DUF1638" evidence="3">
    <location>
        <begin position="34"/>
        <end position="218"/>
    </location>
</feature>
<dbReference type="PANTHER" id="PTHR11365">
    <property type="entry name" value="5-OXOPROLINASE RELATED"/>
    <property type="match status" value="1"/>
</dbReference>
<dbReference type="InterPro" id="IPR002821">
    <property type="entry name" value="Hydantoinase_A"/>
</dbReference>